<protein>
    <submittedName>
        <fullName evidence="1">Uncharacterized protein</fullName>
    </submittedName>
</protein>
<accession>A0AA35L0F3</accession>
<dbReference type="Proteomes" id="UP001178461">
    <property type="component" value="Chromosome 11"/>
</dbReference>
<reference evidence="1" key="1">
    <citation type="submission" date="2022-12" db="EMBL/GenBank/DDBJ databases">
        <authorList>
            <person name="Alioto T."/>
            <person name="Alioto T."/>
            <person name="Gomez Garrido J."/>
        </authorList>
    </citation>
    <scope>NUCLEOTIDE SEQUENCE</scope>
</reference>
<evidence type="ECO:0000313" key="1">
    <source>
        <dbReference type="EMBL" id="CAI5787036.1"/>
    </source>
</evidence>
<dbReference type="AlphaFoldDB" id="A0AA35L0F3"/>
<dbReference type="EMBL" id="OX395136">
    <property type="protein sequence ID" value="CAI5787036.1"/>
    <property type="molecule type" value="Genomic_DNA"/>
</dbReference>
<gene>
    <name evidence="1" type="ORF">PODLI_1B012472</name>
</gene>
<evidence type="ECO:0000313" key="2">
    <source>
        <dbReference type="Proteomes" id="UP001178461"/>
    </source>
</evidence>
<proteinExistence type="predicted"/>
<keyword evidence="2" id="KW-1185">Reference proteome</keyword>
<organism evidence="1 2">
    <name type="scientific">Podarcis lilfordi</name>
    <name type="common">Lilford's wall lizard</name>
    <dbReference type="NCBI Taxonomy" id="74358"/>
    <lineage>
        <taxon>Eukaryota</taxon>
        <taxon>Metazoa</taxon>
        <taxon>Chordata</taxon>
        <taxon>Craniata</taxon>
        <taxon>Vertebrata</taxon>
        <taxon>Euteleostomi</taxon>
        <taxon>Lepidosauria</taxon>
        <taxon>Squamata</taxon>
        <taxon>Bifurcata</taxon>
        <taxon>Unidentata</taxon>
        <taxon>Episquamata</taxon>
        <taxon>Laterata</taxon>
        <taxon>Lacertibaenia</taxon>
        <taxon>Lacertidae</taxon>
        <taxon>Podarcis</taxon>
    </lineage>
</organism>
<sequence>MLSCLQVGNLENVPYKMFKCMVLYIYGRVKRHKNTLRGAEQASRFKSSWSYSDFKLHGKIHSSLSWQCNRE</sequence>
<name>A0AA35L0F3_9SAUR</name>